<protein>
    <submittedName>
        <fullName evidence="2">Uncharacterized protein</fullName>
    </submittedName>
</protein>
<reference evidence="2 3" key="1">
    <citation type="submission" date="2020-02" db="EMBL/GenBank/DDBJ databases">
        <authorList>
            <person name="Ferguson B K."/>
        </authorList>
    </citation>
    <scope>NUCLEOTIDE SEQUENCE [LARGE SCALE GENOMIC DNA]</scope>
</reference>
<feature type="compositionally biased region" description="Basic and acidic residues" evidence="1">
    <location>
        <begin position="119"/>
        <end position="132"/>
    </location>
</feature>
<dbReference type="AlphaFoldDB" id="A0A6H5IXZ3"/>
<proteinExistence type="predicted"/>
<feature type="compositionally biased region" description="Basic and acidic residues" evidence="1">
    <location>
        <begin position="75"/>
        <end position="88"/>
    </location>
</feature>
<dbReference type="Proteomes" id="UP000479190">
    <property type="component" value="Unassembled WGS sequence"/>
</dbReference>
<organism evidence="2 3">
    <name type="scientific">Trichogramma brassicae</name>
    <dbReference type="NCBI Taxonomy" id="86971"/>
    <lineage>
        <taxon>Eukaryota</taxon>
        <taxon>Metazoa</taxon>
        <taxon>Ecdysozoa</taxon>
        <taxon>Arthropoda</taxon>
        <taxon>Hexapoda</taxon>
        <taxon>Insecta</taxon>
        <taxon>Pterygota</taxon>
        <taxon>Neoptera</taxon>
        <taxon>Endopterygota</taxon>
        <taxon>Hymenoptera</taxon>
        <taxon>Apocrita</taxon>
        <taxon>Proctotrupomorpha</taxon>
        <taxon>Chalcidoidea</taxon>
        <taxon>Trichogrammatidae</taxon>
        <taxon>Trichogramma</taxon>
    </lineage>
</organism>
<feature type="non-terminal residue" evidence="2">
    <location>
        <position position="144"/>
    </location>
</feature>
<sequence length="144" mass="15434">MDQLGHLILHVHVLLGSDSSTTIRYAIPAIPAIPAISSIPAAPAMPSDAAGPEDLLCNLVHIESETRGQRGPSRAPRESRRSTGDRGGSRRSWRVAGIEGIAGRSKIVNSHRSPIISHAPEHQTKKERKDTRTLSQKPESSAAS</sequence>
<evidence type="ECO:0000313" key="2">
    <source>
        <dbReference type="EMBL" id="CAB0039801.1"/>
    </source>
</evidence>
<dbReference type="EMBL" id="CADCXV010000981">
    <property type="protein sequence ID" value="CAB0039801.1"/>
    <property type="molecule type" value="Genomic_DNA"/>
</dbReference>
<accession>A0A6H5IXZ3</accession>
<name>A0A6H5IXZ3_9HYME</name>
<evidence type="ECO:0000313" key="3">
    <source>
        <dbReference type="Proteomes" id="UP000479190"/>
    </source>
</evidence>
<feature type="compositionally biased region" description="Polar residues" evidence="1">
    <location>
        <begin position="133"/>
        <end position="144"/>
    </location>
</feature>
<keyword evidence="3" id="KW-1185">Reference proteome</keyword>
<evidence type="ECO:0000256" key="1">
    <source>
        <dbReference type="SAM" id="MobiDB-lite"/>
    </source>
</evidence>
<gene>
    <name evidence="2" type="ORF">TBRA_LOCUS11539</name>
</gene>
<feature type="region of interest" description="Disordered" evidence="1">
    <location>
        <begin position="62"/>
        <end position="144"/>
    </location>
</feature>